<reference evidence="1" key="2">
    <citation type="submission" date="2025-09" db="UniProtKB">
        <authorList>
            <consortium name="Ensembl"/>
        </authorList>
    </citation>
    <scope>IDENTIFICATION</scope>
</reference>
<accession>A0A8C2ZGV3</accession>
<organism evidence="1 2">
    <name type="scientific">Cyclopterus lumpus</name>
    <name type="common">Lumpsucker</name>
    <dbReference type="NCBI Taxonomy" id="8103"/>
    <lineage>
        <taxon>Eukaryota</taxon>
        <taxon>Metazoa</taxon>
        <taxon>Chordata</taxon>
        <taxon>Craniata</taxon>
        <taxon>Vertebrata</taxon>
        <taxon>Euteleostomi</taxon>
        <taxon>Actinopterygii</taxon>
        <taxon>Neopterygii</taxon>
        <taxon>Teleostei</taxon>
        <taxon>Neoteleostei</taxon>
        <taxon>Acanthomorphata</taxon>
        <taxon>Eupercaria</taxon>
        <taxon>Perciformes</taxon>
        <taxon>Cottioidei</taxon>
        <taxon>Cottales</taxon>
        <taxon>Cyclopteridae</taxon>
        <taxon>Cyclopterus</taxon>
    </lineage>
</organism>
<sequence>MRLPETRRRKDSSGSSPRLHCRCCLRARRLQTNPPEGNTQTTGYHRHPIMMQRGFRVRRATLTWDCVLAPKAFGDFLNIPLNTPPASWRRKKVTLKVFLLSLLPESSPAADKSS</sequence>
<evidence type="ECO:0000313" key="2">
    <source>
        <dbReference type="Proteomes" id="UP000694565"/>
    </source>
</evidence>
<protein>
    <submittedName>
        <fullName evidence="1">Uncharacterized protein</fullName>
    </submittedName>
</protein>
<keyword evidence="2" id="KW-1185">Reference proteome</keyword>
<dbReference type="AlphaFoldDB" id="A0A8C2ZGV3"/>
<proteinExistence type="predicted"/>
<dbReference type="Ensembl" id="ENSCLMT00005028299.1">
    <property type="protein sequence ID" value="ENSCLMP00005027122.1"/>
    <property type="gene ID" value="ENSCLMG00005013223.1"/>
</dbReference>
<reference evidence="1" key="1">
    <citation type="submission" date="2025-08" db="UniProtKB">
        <authorList>
            <consortium name="Ensembl"/>
        </authorList>
    </citation>
    <scope>IDENTIFICATION</scope>
</reference>
<name>A0A8C2ZGV3_CYCLU</name>
<dbReference type="Proteomes" id="UP000694565">
    <property type="component" value="Unplaced"/>
</dbReference>
<evidence type="ECO:0000313" key="1">
    <source>
        <dbReference type="Ensembl" id="ENSCLMP00005027122.1"/>
    </source>
</evidence>
<dbReference type="GeneTree" id="ENSGT01010000229112"/>